<keyword evidence="2" id="KW-0963">Cytoplasm</keyword>
<dbReference type="FunFam" id="1.10.10.10:FF:000163">
    <property type="entry name" value="MarR family transcriptional regulator"/>
    <property type="match status" value="1"/>
</dbReference>
<evidence type="ECO:0000256" key="5">
    <source>
        <dbReference type="ARBA" id="ARBA00023125"/>
    </source>
</evidence>
<keyword evidence="4" id="KW-0843">Virulence</keyword>
<evidence type="ECO:0000313" key="9">
    <source>
        <dbReference type="EMBL" id="PNZ24751.1"/>
    </source>
</evidence>
<accession>A0A2K3YGN3</accession>
<dbReference type="RefSeq" id="WP_103358941.1">
    <property type="nucleotide sequence ID" value="NZ_CP113107.1"/>
</dbReference>
<evidence type="ECO:0000256" key="3">
    <source>
        <dbReference type="ARBA" id="ARBA00023015"/>
    </source>
</evidence>
<sequence length="148" mass="17214">MSNNPTKELVCFNLYNAQRQVNRYYSNKIFKQHNITYPQYLVLRILWDESPVNVKKVVTNLALDTGTVSPLLKRMEHMDLIRRERSEVDQREVFVYLTEKSKAMESTFCDASMTVAKASSLTLDEIYELNHLLEKVISGFTDANSKNQ</sequence>
<dbReference type="InterPro" id="IPR000835">
    <property type="entry name" value="HTH_MarR-typ"/>
</dbReference>
<protein>
    <recommendedName>
        <fullName evidence="7">HTH-type transcriptional regulator MgrA</fullName>
    </recommendedName>
</protein>
<keyword evidence="10" id="KW-1185">Reference proteome</keyword>
<organism evidence="9 10">
    <name type="scientific">Staphylococcus rostri</name>
    <dbReference type="NCBI Taxonomy" id="522262"/>
    <lineage>
        <taxon>Bacteria</taxon>
        <taxon>Bacillati</taxon>
        <taxon>Bacillota</taxon>
        <taxon>Bacilli</taxon>
        <taxon>Bacillales</taxon>
        <taxon>Staphylococcaceae</taxon>
        <taxon>Staphylococcus</taxon>
    </lineage>
</organism>
<evidence type="ECO:0000259" key="8">
    <source>
        <dbReference type="PROSITE" id="PS50995"/>
    </source>
</evidence>
<evidence type="ECO:0000256" key="1">
    <source>
        <dbReference type="ARBA" id="ARBA00004496"/>
    </source>
</evidence>
<dbReference type="EMBL" id="PPRF01000103">
    <property type="protein sequence ID" value="PNZ24751.1"/>
    <property type="molecule type" value="Genomic_DNA"/>
</dbReference>
<dbReference type="InterPro" id="IPR055166">
    <property type="entry name" value="Transc_reg_Sar_Rot_HTH"/>
</dbReference>
<dbReference type="Pfam" id="PF22381">
    <property type="entry name" value="Staph_reg_Sar_Rot"/>
    <property type="match status" value="1"/>
</dbReference>
<dbReference type="PROSITE" id="PS01117">
    <property type="entry name" value="HTH_MARR_1"/>
    <property type="match status" value="1"/>
</dbReference>
<dbReference type="InterPro" id="IPR039422">
    <property type="entry name" value="MarR/SlyA-like"/>
</dbReference>
<dbReference type="InterPro" id="IPR023187">
    <property type="entry name" value="Tscrpt_reg_MarR-type_CS"/>
</dbReference>
<gene>
    <name evidence="9" type="ORF">CD122_10655</name>
</gene>
<dbReference type="InterPro" id="IPR036390">
    <property type="entry name" value="WH_DNA-bd_sf"/>
</dbReference>
<dbReference type="OrthoDB" id="9806864at2"/>
<evidence type="ECO:0000256" key="7">
    <source>
        <dbReference type="ARBA" id="ARBA00040307"/>
    </source>
</evidence>
<dbReference type="PANTHER" id="PTHR33164:SF5">
    <property type="entry name" value="ORGANIC HYDROPEROXIDE RESISTANCE TRANSCRIPTIONAL REGULATOR"/>
    <property type="match status" value="1"/>
</dbReference>
<name>A0A2K3YGN3_9STAP</name>
<dbReference type="Proteomes" id="UP000242752">
    <property type="component" value="Unassembled WGS sequence"/>
</dbReference>
<evidence type="ECO:0000256" key="6">
    <source>
        <dbReference type="ARBA" id="ARBA00023163"/>
    </source>
</evidence>
<dbReference type="Gene3D" id="1.10.10.10">
    <property type="entry name" value="Winged helix-like DNA-binding domain superfamily/Winged helix DNA-binding domain"/>
    <property type="match status" value="1"/>
</dbReference>
<dbReference type="PANTHER" id="PTHR33164">
    <property type="entry name" value="TRANSCRIPTIONAL REGULATOR, MARR FAMILY"/>
    <property type="match status" value="1"/>
</dbReference>
<feature type="domain" description="HTH marR-type" evidence="8">
    <location>
        <begin position="7"/>
        <end position="138"/>
    </location>
</feature>
<comment type="caution">
    <text evidence="9">The sequence shown here is derived from an EMBL/GenBank/DDBJ whole genome shotgun (WGS) entry which is preliminary data.</text>
</comment>
<dbReference type="PROSITE" id="PS50995">
    <property type="entry name" value="HTH_MARR_2"/>
    <property type="match status" value="1"/>
</dbReference>
<dbReference type="InterPro" id="IPR036388">
    <property type="entry name" value="WH-like_DNA-bd_sf"/>
</dbReference>
<reference evidence="9 10" key="1">
    <citation type="submission" date="2017-08" db="EMBL/GenBank/DDBJ databases">
        <title>Draft genome sequences of 64 type strains of genus Staph aureus.</title>
        <authorList>
            <person name="Cole K."/>
            <person name="Golubchik T."/>
            <person name="Russell J."/>
            <person name="Foster D."/>
            <person name="Llewelyn M."/>
            <person name="Wilson D."/>
            <person name="Crook D."/>
            <person name="Paul J."/>
        </authorList>
    </citation>
    <scope>NUCLEOTIDE SEQUENCE [LARGE SCALE GENOMIC DNA]</scope>
    <source>
        <strain evidence="9 10">DSM 21968</strain>
    </source>
</reference>
<dbReference type="GO" id="GO:0005737">
    <property type="term" value="C:cytoplasm"/>
    <property type="evidence" value="ECO:0007669"/>
    <property type="project" value="UniProtKB-SubCell"/>
</dbReference>
<dbReference type="GO" id="GO:0006950">
    <property type="term" value="P:response to stress"/>
    <property type="evidence" value="ECO:0007669"/>
    <property type="project" value="TreeGrafter"/>
</dbReference>
<dbReference type="GO" id="GO:0003700">
    <property type="term" value="F:DNA-binding transcription factor activity"/>
    <property type="evidence" value="ECO:0007669"/>
    <property type="project" value="InterPro"/>
</dbReference>
<dbReference type="AlphaFoldDB" id="A0A2K3YGN3"/>
<evidence type="ECO:0000256" key="4">
    <source>
        <dbReference type="ARBA" id="ARBA00023026"/>
    </source>
</evidence>
<dbReference type="SMART" id="SM00347">
    <property type="entry name" value="HTH_MARR"/>
    <property type="match status" value="1"/>
</dbReference>
<keyword evidence="3" id="KW-0805">Transcription regulation</keyword>
<evidence type="ECO:0000313" key="10">
    <source>
        <dbReference type="Proteomes" id="UP000242752"/>
    </source>
</evidence>
<keyword evidence="6" id="KW-0804">Transcription</keyword>
<dbReference type="SUPFAM" id="SSF46785">
    <property type="entry name" value="Winged helix' DNA-binding domain"/>
    <property type="match status" value="1"/>
</dbReference>
<evidence type="ECO:0000256" key="2">
    <source>
        <dbReference type="ARBA" id="ARBA00022490"/>
    </source>
</evidence>
<proteinExistence type="predicted"/>
<keyword evidence="5" id="KW-0238">DNA-binding</keyword>
<dbReference type="GO" id="GO:0003677">
    <property type="term" value="F:DNA binding"/>
    <property type="evidence" value="ECO:0007669"/>
    <property type="project" value="UniProtKB-KW"/>
</dbReference>
<comment type="subcellular location">
    <subcellularLocation>
        <location evidence="1">Cytoplasm</location>
    </subcellularLocation>
</comment>